<sequence>MVERLDHLRRVACTGLAFAALFGGGAVLALTVFPLVTLLTPPGAKRRERNQLLVHWLFRGYVWTLTRLRVIEVTVRGADRLRAAGGRMIVANHPTLLDVVLLMGLVPRSQCIVKGALWNSPYLGRVVRGTGYIRNDLEPEALLEACRDSIARGDSLIIFPEGTRTIPGEPPRFRRGFANIATMLETDIQLVVITCRPLTLVKGEPWWKVPYRRPRFHVEVGDRLDAREWLGYEYRSLAARKLVRQLEEYYMECSANG</sequence>
<dbReference type="SUPFAM" id="SSF69593">
    <property type="entry name" value="Glycerol-3-phosphate (1)-acyltransferase"/>
    <property type="match status" value="1"/>
</dbReference>
<comment type="pathway">
    <text evidence="1">Lipid metabolism.</text>
</comment>
<dbReference type="EMBL" id="CP012402">
    <property type="protein sequence ID" value="ALG72914.1"/>
    <property type="molecule type" value="Genomic_DNA"/>
</dbReference>
<reference evidence="6" key="1">
    <citation type="submission" date="2015-08" db="EMBL/GenBank/DDBJ databases">
        <title>Complete Genome Sequence of Azospirillum thiophilum BV-S.</title>
        <authorList>
            <person name="Fomenkov A."/>
            <person name="Vincze T."/>
            <person name="Grabovich M."/>
            <person name="Dubinina G."/>
            <person name="Orlova M."/>
            <person name="Belousova E."/>
            <person name="Roberts R.J."/>
        </authorList>
    </citation>
    <scope>NUCLEOTIDE SEQUENCE [LARGE SCALE GENOMIC DNA]</scope>
    <source>
        <strain evidence="6">BV-S</strain>
    </source>
</reference>
<keyword evidence="3" id="KW-0012">Acyltransferase</keyword>
<feature type="domain" description="Phospholipid/glycerol acyltransferase" evidence="4">
    <location>
        <begin position="87"/>
        <end position="196"/>
    </location>
</feature>
<keyword evidence="2" id="KW-0808">Transferase</keyword>
<evidence type="ECO:0000256" key="2">
    <source>
        <dbReference type="ARBA" id="ARBA00022679"/>
    </source>
</evidence>
<dbReference type="CDD" id="cd07989">
    <property type="entry name" value="LPLAT_AGPAT-like"/>
    <property type="match status" value="1"/>
</dbReference>
<gene>
    <name evidence="5" type="ORF">AL072_18320</name>
</gene>
<evidence type="ECO:0000256" key="1">
    <source>
        <dbReference type="ARBA" id="ARBA00005189"/>
    </source>
</evidence>
<organism evidence="5 6">
    <name type="scientific">Azospirillum thiophilum</name>
    <dbReference type="NCBI Taxonomy" id="528244"/>
    <lineage>
        <taxon>Bacteria</taxon>
        <taxon>Pseudomonadati</taxon>
        <taxon>Pseudomonadota</taxon>
        <taxon>Alphaproteobacteria</taxon>
        <taxon>Rhodospirillales</taxon>
        <taxon>Azospirillaceae</taxon>
        <taxon>Azospirillum</taxon>
    </lineage>
</organism>
<dbReference type="GO" id="GO:0006654">
    <property type="term" value="P:phosphatidic acid biosynthetic process"/>
    <property type="evidence" value="ECO:0007669"/>
    <property type="project" value="TreeGrafter"/>
</dbReference>
<dbReference type="GO" id="GO:0003841">
    <property type="term" value="F:1-acylglycerol-3-phosphate O-acyltransferase activity"/>
    <property type="evidence" value="ECO:0007669"/>
    <property type="project" value="TreeGrafter"/>
</dbReference>
<reference evidence="5 6" key="2">
    <citation type="journal article" date="2016" name="Genome Announc.">
        <title>Complete Genome Sequence of a Strain of Azospirillum thiophilum Isolated from a Sulfide Spring.</title>
        <authorList>
            <person name="Fomenkov A."/>
            <person name="Vincze T."/>
            <person name="Grabovich M."/>
            <person name="Anton B.P."/>
            <person name="Dubinina G."/>
            <person name="Orlova M."/>
            <person name="Belousova E."/>
            <person name="Roberts R.J."/>
        </authorList>
    </citation>
    <scope>NUCLEOTIDE SEQUENCE [LARGE SCALE GENOMIC DNA]</scope>
    <source>
        <strain evidence="5 6">BV-S</strain>
    </source>
</reference>
<dbReference type="Pfam" id="PF01553">
    <property type="entry name" value="Acyltransferase"/>
    <property type="match status" value="1"/>
</dbReference>
<name>A0AAC8W0H8_9PROT</name>
<keyword evidence="6" id="KW-1185">Reference proteome</keyword>
<dbReference type="PANTHER" id="PTHR10434:SF66">
    <property type="entry name" value="PHOSPHOLIPID_GLYCEROL ACYLTRANSFERASE DOMAIN-CONTAINING PROTEIN"/>
    <property type="match status" value="1"/>
</dbReference>
<dbReference type="Proteomes" id="UP000069935">
    <property type="component" value="Chromosome 2"/>
</dbReference>
<dbReference type="PANTHER" id="PTHR10434">
    <property type="entry name" value="1-ACYL-SN-GLYCEROL-3-PHOSPHATE ACYLTRANSFERASE"/>
    <property type="match status" value="1"/>
</dbReference>
<dbReference type="RefSeq" id="WP_045582864.1">
    <property type="nucleotide sequence ID" value="NZ_CP012402.1"/>
</dbReference>
<evidence type="ECO:0000256" key="3">
    <source>
        <dbReference type="ARBA" id="ARBA00023315"/>
    </source>
</evidence>
<evidence type="ECO:0000313" key="5">
    <source>
        <dbReference type="EMBL" id="ALG72914.1"/>
    </source>
</evidence>
<dbReference type="KEGG" id="ati:AL072_18320"/>
<evidence type="ECO:0000313" key="6">
    <source>
        <dbReference type="Proteomes" id="UP000069935"/>
    </source>
</evidence>
<protein>
    <recommendedName>
        <fullName evidence="4">Phospholipid/glycerol acyltransferase domain-containing protein</fullName>
    </recommendedName>
</protein>
<evidence type="ECO:0000259" key="4">
    <source>
        <dbReference type="SMART" id="SM00563"/>
    </source>
</evidence>
<proteinExistence type="predicted"/>
<dbReference type="InterPro" id="IPR002123">
    <property type="entry name" value="Plipid/glycerol_acylTrfase"/>
</dbReference>
<dbReference type="SMART" id="SM00563">
    <property type="entry name" value="PlsC"/>
    <property type="match status" value="1"/>
</dbReference>
<dbReference type="AlphaFoldDB" id="A0AAC8W0H8"/>
<accession>A0AAC8W0H8</accession>